<evidence type="ECO:0000259" key="1">
    <source>
        <dbReference type="PROSITE" id="PS50995"/>
    </source>
</evidence>
<sequence>MSNHSTHTASEQHIDYSALAIELRDVKREMIHIQKLRGIVHFTNGENYVLGLLAQKQHPLHPKEISDAMCISTARVAKILNQLEEKKYIERSCDPNNKRQKWIALLPAGLAQNTLNIEAYIQRLTNFLRALGPEDAYDYVRIQKKIVTIYGNVK</sequence>
<dbReference type="PANTHER" id="PTHR33164:SF101">
    <property type="entry name" value="TRANSCRIPTIONAL REPRESSOR MPRA"/>
    <property type="match status" value="1"/>
</dbReference>
<evidence type="ECO:0000313" key="3">
    <source>
        <dbReference type="Proteomes" id="UP000746471"/>
    </source>
</evidence>
<dbReference type="Proteomes" id="UP000746471">
    <property type="component" value="Unassembled WGS sequence"/>
</dbReference>
<evidence type="ECO:0000313" key="2">
    <source>
        <dbReference type="EMBL" id="MBS7525232.1"/>
    </source>
</evidence>
<dbReference type="Pfam" id="PF01047">
    <property type="entry name" value="MarR"/>
    <property type="match status" value="1"/>
</dbReference>
<feature type="domain" description="HTH marR-type" evidence="1">
    <location>
        <begin position="16"/>
        <end position="148"/>
    </location>
</feature>
<dbReference type="SMART" id="SM00347">
    <property type="entry name" value="HTH_MARR"/>
    <property type="match status" value="1"/>
</dbReference>
<dbReference type="InterPro" id="IPR039422">
    <property type="entry name" value="MarR/SlyA-like"/>
</dbReference>
<gene>
    <name evidence="2" type="ORF">KHM83_00930</name>
</gene>
<dbReference type="PANTHER" id="PTHR33164">
    <property type="entry name" value="TRANSCRIPTIONAL REGULATOR, MARR FAMILY"/>
    <property type="match status" value="1"/>
</dbReference>
<dbReference type="SUPFAM" id="SSF46785">
    <property type="entry name" value="Winged helix' DNA-binding domain"/>
    <property type="match status" value="1"/>
</dbReference>
<name>A0ABS5PK77_9FIRM</name>
<organism evidence="2 3">
    <name type="scientific">Fusibacter paucivorans</name>
    <dbReference type="NCBI Taxonomy" id="76009"/>
    <lineage>
        <taxon>Bacteria</taxon>
        <taxon>Bacillati</taxon>
        <taxon>Bacillota</taxon>
        <taxon>Clostridia</taxon>
        <taxon>Eubacteriales</taxon>
        <taxon>Eubacteriales Family XII. Incertae Sedis</taxon>
        <taxon>Fusibacter</taxon>
    </lineage>
</organism>
<protein>
    <submittedName>
        <fullName evidence="2">MarR family transcriptional regulator</fullName>
    </submittedName>
</protein>
<accession>A0ABS5PK77</accession>
<dbReference type="PROSITE" id="PS50995">
    <property type="entry name" value="HTH_MARR_2"/>
    <property type="match status" value="1"/>
</dbReference>
<keyword evidence="3" id="KW-1185">Reference proteome</keyword>
<comment type="caution">
    <text evidence="2">The sequence shown here is derived from an EMBL/GenBank/DDBJ whole genome shotgun (WGS) entry which is preliminary data.</text>
</comment>
<dbReference type="InterPro" id="IPR036390">
    <property type="entry name" value="WH_DNA-bd_sf"/>
</dbReference>
<dbReference type="InterPro" id="IPR000835">
    <property type="entry name" value="HTH_MarR-typ"/>
</dbReference>
<proteinExistence type="predicted"/>
<dbReference type="Gene3D" id="1.10.10.10">
    <property type="entry name" value="Winged helix-like DNA-binding domain superfamily/Winged helix DNA-binding domain"/>
    <property type="match status" value="1"/>
</dbReference>
<reference evidence="2 3" key="1">
    <citation type="submission" date="2021-05" db="EMBL/GenBank/DDBJ databases">
        <title>Fusibacter ferrireducens sp. nov., an anaerobic, sulfur- and Fe-reducing bacterium isolated from the mangrove sediment.</title>
        <authorList>
            <person name="Qiu D."/>
        </authorList>
    </citation>
    <scope>NUCLEOTIDE SEQUENCE [LARGE SCALE GENOMIC DNA]</scope>
    <source>
        <strain evidence="2 3">DSM 12116</strain>
    </source>
</reference>
<dbReference type="InterPro" id="IPR036388">
    <property type="entry name" value="WH-like_DNA-bd_sf"/>
</dbReference>
<dbReference type="RefSeq" id="WP_213235015.1">
    <property type="nucleotide sequence ID" value="NZ_JAHBCL010000001.1"/>
</dbReference>
<dbReference type="EMBL" id="JAHBCL010000001">
    <property type="protein sequence ID" value="MBS7525232.1"/>
    <property type="molecule type" value="Genomic_DNA"/>
</dbReference>